<dbReference type="EMBL" id="JARKIB010000106">
    <property type="protein sequence ID" value="KAJ7739539.1"/>
    <property type="molecule type" value="Genomic_DNA"/>
</dbReference>
<sequence length="786" mass="88672">MPKADKLIQKRSRRYISRERPLRHLLTRRQLLKRLDIAGFRFSPKHVDVQRLVAKIESRVKDGVTTQCISQYTTQAAFEYAVIHPAYSSLARNVEIADMHKTIQPSFSVAMKTFGDGTGKGPLSNDFLSFVEKYHEILDTAVVHLRDYDHTLQVYLVTIQDIQKRFLARKDGQLTERIQHMYMRIAVSVHLDDIGNALHTYDLLSSRQIALDAFMTIYAGTKERAMSSSYSIALSQSNVHELYDGITRAAFTARKGGTVAVSAQGLPCNGRNNRCDHNDSNVGLWTLMRFIDGALGITREHEDHRTDLMNVAVEVWHIDVAPLMEFNNMHQHDLADHKSVTTTAVSIQLGNMLTDHYSMQRVDDNSDWSMFCPKNVPKLLSLTGQAFDDAYRRYEESDIQRVTMKAKDMWETILQSMILTGGPSIIFKDNLNGKSNVPETSPSCQSDMRNGMVDSLGDEDELYPRNHTSIALPLFISRNRDFDFEKLHQVVKEVVYLLNRNLDASTDQLSALADRNKKYRSIAIGMHGLADVFTAMRMPFESLEAAELNIHIAETMYHGALEASWELALNHGAHQHFNQTPMANGIMQFDFWEVTPTNRYDWHKLSERICANGTRNATLIAIGPQTAAHWPSGFTDSTEPVSSNLLDGNIASNWLVEDLIKLGLWNDNIRQDITNSKGSIQHIPTIPADIKAIYRTAWEIDPTAILQLALGRAPFVCHSQSVSMHIESPTIEQMSDLMMRAWTSGLKSGLHRLYSRYPEQTTGDSSDADCSEGGMSFADIILTEAS</sequence>
<dbReference type="GO" id="GO:0004748">
    <property type="term" value="F:ribonucleoside-diphosphate reductase activity, thioredoxin disulfide as acceptor"/>
    <property type="evidence" value="ECO:0007669"/>
    <property type="project" value="TreeGrafter"/>
</dbReference>
<dbReference type="AlphaFoldDB" id="A0AAD7IBQ5"/>
<dbReference type="InterPro" id="IPR039718">
    <property type="entry name" value="Rrm1"/>
</dbReference>
<proteinExistence type="inferred from homology"/>
<evidence type="ECO:0000313" key="3">
    <source>
        <dbReference type="EMBL" id="KAJ7739539.1"/>
    </source>
</evidence>
<dbReference type="GO" id="GO:0009263">
    <property type="term" value="P:deoxyribonucleotide biosynthetic process"/>
    <property type="evidence" value="ECO:0007669"/>
    <property type="project" value="TreeGrafter"/>
</dbReference>
<dbReference type="Proteomes" id="UP001215598">
    <property type="component" value="Unassembled WGS sequence"/>
</dbReference>
<dbReference type="PANTHER" id="PTHR11573">
    <property type="entry name" value="RIBONUCLEOSIDE-DIPHOSPHATE REDUCTASE LARGE CHAIN"/>
    <property type="match status" value="1"/>
</dbReference>
<dbReference type="PANTHER" id="PTHR11573:SF6">
    <property type="entry name" value="RIBONUCLEOSIDE-DIPHOSPHATE REDUCTASE LARGE SUBUNIT"/>
    <property type="match status" value="1"/>
</dbReference>
<comment type="caution">
    <text evidence="3">The sequence shown here is derived from an EMBL/GenBank/DDBJ whole genome shotgun (WGS) entry which is preliminary data.</text>
</comment>
<dbReference type="InterPro" id="IPR000788">
    <property type="entry name" value="RNR_lg_C"/>
</dbReference>
<organism evidence="3 4">
    <name type="scientific">Mycena metata</name>
    <dbReference type="NCBI Taxonomy" id="1033252"/>
    <lineage>
        <taxon>Eukaryota</taxon>
        <taxon>Fungi</taxon>
        <taxon>Dikarya</taxon>
        <taxon>Basidiomycota</taxon>
        <taxon>Agaricomycotina</taxon>
        <taxon>Agaricomycetes</taxon>
        <taxon>Agaricomycetidae</taxon>
        <taxon>Agaricales</taxon>
        <taxon>Marasmiineae</taxon>
        <taxon>Mycenaceae</taxon>
        <taxon>Mycena</taxon>
    </lineage>
</organism>
<feature type="domain" description="Ribonucleotide reductase large subunit C-terminal" evidence="2">
    <location>
        <begin position="236"/>
        <end position="749"/>
    </location>
</feature>
<evidence type="ECO:0000259" key="2">
    <source>
        <dbReference type="Pfam" id="PF02867"/>
    </source>
</evidence>
<comment type="similarity">
    <text evidence="1">Belongs to the ribonucleoside diphosphate reductase large chain family.</text>
</comment>
<keyword evidence="4" id="KW-1185">Reference proteome</keyword>
<evidence type="ECO:0000313" key="4">
    <source>
        <dbReference type="Proteomes" id="UP001215598"/>
    </source>
</evidence>
<dbReference type="Pfam" id="PF02867">
    <property type="entry name" value="Ribonuc_red_lgC"/>
    <property type="match status" value="1"/>
</dbReference>
<protein>
    <submittedName>
        <fullName evidence="3">Ribonucleotide reductase</fullName>
    </submittedName>
</protein>
<dbReference type="SUPFAM" id="SSF48168">
    <property type="entry name" value="R1 subunit of ribonucleotide reductase, N-terminal domain"/>
    <property type="match status" value="1"/>
</dbReference>
<dbReference type="PRINTS" id="PR01183">
    <property type="entry name" value="RIBORDTASEM1"/>
</dbReference>
<dbReference type="GO" id="GO:0005524">
    <property type="term" value="F:ATP binding"/>
    <property type="evidence" value="ECO:0007669"/>
    <property type="project" value="TreeGrafter"/>
</dbReference>
<dbReference type="InterPro" id="IPR008926">
    <property type="entry name" value="RNR_R1-su_N"/>
</dbReference>
<dbReference type="Gene3D" id="3.20.70.20">
    <property type="match status" value="1"/>
</dbReference>
<gene>
    <name evidence="3" type="ORF">B0H16DRAFT_1465195</name>
</gene>
<dbReference type="SUPFAM" id="SSF51998">
    <property type="entry name" value="PFL-like glycyl radical enzymes"/>
    <property type="match status" value="1"/>
</dbReference>
<evidence type="ECO:0000256" key="1">
    <source>
        <dbReference type="ARBA" id="ARBA00010406"/>
    </source>
</evidence>
<reference evidence="3" key="1">
    <citation type="submission" date="2023-03" db="EMBL/GenBank/DDBJ databases">
        <title>Massive genome expansion in bonnet fungi (Mycena s.s.) driven by repeated elements and novel gene families across ecological guilds.</title>
        <authorList>
            <consortium name="Lawrence Berkeley National Laboratory"/>
            <person name="Harder C.B."/>
            <person name="Miyauchi S."/>
            <person name="Viragh M."/>
            <person name="Kuo A."/>
            <person name="Thoen E."/>
            <person name="Andreopoulos B."/>
            <person name="Lu D."/>
            <person name="Skrede I."/>
            <person name="Drula E."/>
            <person name="Henrissat B."/>
            <person name="Morin E."/>
            <person name="Kohler A."/>
            <person name="Barry K."/>
            <person name="LaButti K."/>
            <person name="Morin E."/>
            <person name="Salamov A."/>
            <person name="Lipzen A."/>
            <person name="Mereny Z."/>
            <person name="Hegedus B."/>
            <person name="Baldrian P."/>
            <person name="Stursova M."/>
            <person name="Weitz H."/>
            <person name="Taylor A."/>
            <person name="Grigoriev I.V."/>
            <person name="Nagy L.G."/>
            <person name="Martin F."/>
            <person name="Kauserud H."/>
        </authorList>
    </citation>
    <scope>NUCLEOTIDE SEQUENCE</scope>
    <source>
        <strain evidence="3">CBHHK182m</strain>
    </source>
</reference>
<name>A0AAD7IBQ5_9AGAR</name>
<accession>A0AAD7IBQ5</accession>
<dbReference type="GO" id="GO:0005971">
    <property type="term" value="C:ribonucleoside-diphosphate reductase complex"/>
    <property type="evidence" value="ECO:0007669"/>
    <property type="project" value="TreeGrafter"/>
</dbReference>